<dbReference type="InterPro" id="IPR025166">
    <property type="entry name" value="Integrase_DNA_bind_dom"/>
</dbReference>
<keyword evidence="3 5" id="KW-0238">DNA-binding</keyword>
<accession>A0A378JPN0</accession>
<dbReference type="CDD" id="cd00801">
    <property type="entry name" value="INT_P4_C"/>
    <property type="match status" value="1"/>
</dbReference>
<dbReference type="AlphaFoldDB" id="A0A378JPN0"/>
<dbReference type="Proteomes" id="UP000254794">
    <property type="component" value="Unassembled WGS sequence"/>
</dbReference>
<keyword evidence="9" id="KW-1185">Reference proteome</keyword>
<dbReference type="InterPro" id="IPR013762">
    <property type="entry name" value="Integrase-like_cat_sf"/>
</dbReference>
<dbReference type="Gene3D" id="1.10.443.10">
    <property type="entry name" value="Intergrase catalytic core"/>
    <property type="match status" value="1"/>
</dbReference>
<gene>
    <name evidence="8" type="primary">intS_4</name>
    <name evidence="8" type="ORF">NCTC13316_02759</name>
</gene>
<evidence type="ECO:0000256" key="2">
    <source>
        <dbReference type="ARBA" id="ARBA00022908"/>
    </source>
</evidence>
<dbReference type="PANTHER" id="PTHR30629:SF2">
    <property type="entry name" value="PROPHAGE INTEGRASE INTS-RELATED"/>
    <property type="match status" value="1"/>
</dbReference>
<evidence type="ECO:0000313" key="8">
    <source>
        <dbReference type="EMBL" id="STX52638.1"/>
    </source>
</evidence>
<dbReference type="SUPFAM" id="SSF56349">
    <property type="entry name" value="DNA breaking-rejoining enzymes"/>
    <property type="match status" value="1"/>
</dbReference>
<dbReference type="Gene3D" id="3.30.160.390">
    <property type="entry name" value="Integrase, DNA-binding domain"/>
    <property type="match status" value="1"/>
</dbReference>
<dbReference type="Pfam" id="PF13356">
    <property type="entry name" value="Arm-DNA-bind_3"/>
    <property type="match status" value="1"/>
</dbReference>
<feature type="domain" description="Core-binding (CB)" evidence="7">
    <location>
        <begin position="65"/>
        <end position="145"/>
    </location>
</feature>
<dbReference type="GO" id="GO:0006310">
    <property type="term" value="P:DNA recombination"/>
    <property type="evidence" value="ECO:0007669"/>
    <property type="project" value="UniProtKB-KW"/>
</dbReference>
<keyword evidence="4" id="KW-0233">DNA recombination</keyword>
<dbReference type="Pfam" id="PF00589">
    <property type="entry name" value="Phage_integrase"/>
    <property type="match status" value="1"/>
</dbReference>
<dbReference type="PANTHER" id="PTHR30629">
    <property type="entry name" value="PROPHAGE INTEGRASE"/>
    <property type="match status" value="1"/>
</dbReference>
<dbReference type="EMBL" id="UGOD01000001">
    <property type="protein sequence ID" value="STX52638.1"/>
    <property type="molecule type" value="Genomic_DNA"/>
</dbReference>
<reference evidence="8 9" key="1">
    <citation type="submission" date="2018-06" db="EMBL/GenBank/DDBJ databases">
        <authorList>
            <consortium name="Pathogen Informatics"/>
            <person name="Doyle S."/>
        </authorList>
    </citation>
    <scope>NUCLEOTIDE SEQUENCE [LARGE SCALE GENOMIC DNA]</scope>
    <source>
        <strain evidence="8 9">NCTC13316</strain>
    </source>
</reference>
<dbReference type="Gene3D" id="1.10.150.130">
    <property type="match status" value="1"/>
</dbReference>
<name>A0A378JPN0_9GAMM</name>
<proteinExistence type="inferred from homology"/>
<evidence type="ECO:0000259" key="6">
    <source>
        <dbReference type="PROSITE" id="PS51898"/>
    </source>
</evidence>
<dbReference type="InterPro" id="IPR053876">
    <property type="entry name" value="Phage_int_M"/>
</dbReference>
<evidence type="ECO:0000256" key="3">
    <source>
        <dbReference type="ARBA" id="ARBA00023125"/>
    </source>
</evidence>
<dbReference type="InterPro" id="IPR011010">
    <property type="entry name" value="DNA_brk_join_enz"/>
</dbReference>
<evidence type="ECO:0000256" key="5">
    <source>
        <dbReference type="PROSITE-ProRule" id="PRU01248"/>
    </source>
</evidence>
<comment type="similarity">
    <text evidence="1">Belongs to the 'phage' integrase family.</text>
</comment>
<dbReference type="Pfam" id="PF22022">
    <property type="entry name" value="Phage_int_M"/>
    <property type="match status" value="1"/>
</dbReference>
<dbReference type="GO" id="GO:0015074">
    <property type="term" value="P:DNA integration"/>
    <property type="evidence" value="ECO:0007669"/>
    <property type="project" value="UniProtKB-KW"/>
</dbReference>
<dbReference type="PROSITE" id="PS51900">
    <property type="entry name" value="CB"/>
    <property type="match status" value="1"/>
</dbReference>
<dbReference type="InterPro" id="IPR050808">
    <property type="entry name" value="Phage_Integrase"/>
</dbReference>
<protein>
    <submittedName>
        <fullName evidence="8">Phage-related integrase</fullName>
    </submittedName>
</protein>
<dbReference type="PROSITE" id="PS51898">
    <property type="entry name" value="TYR_RECOMBINASE"/>
    <property type="match status" value="1"/>
</dbReference>
<keyword evidence="2" id="KW-0229">DNA integration</keyword>
<feature type="domain" description="Tyr recombinase" evidence="6">
    <location>
        <begin position="169"/>
        <end position="339"/>
    </location>
</feature>
<evidence type="ECO:0000256" key="4">
    <source>
        <dbReference type="ARBA" id="ARBA00023172"/>
    </source>
</evidence>
<evidence type="ECO:0000313" key="9">
    <source>
        <dbReference type="Proteomes" id="UP000254794"/>
    </source>
</evidence>
<dbReference type="InterPro" id="IPR038488">
    <property type="entry name" value="Integrase_DNA-bd_sf"/>
</dbReference>
<evidence type="ECO:0000256" key="1">
    <source>
        <dbReference type="ARBA" id="ARBA00008857"/>
    </source>
</evidence>
<sequence>MSPAGTKTWIYRYKINDKTEKVSLGHYPNMNLADAKRKFFELKELKRQSINLKQVLTPEIEEDKDTGKELVNRWYNNYISKHRKQPLQIRQLINADIIPLLGEKYIDEIEAKDITKALDKIVARGSDVHANKVLSAIKQAFNYAVSRGELKINPAIHIRARDIGGVERPRERFLTLEEIKQLWKFLDNGKHSVSLQIKNALKILLLTGVRTGELRVAKWNEFDFESSLWTIPATNTKTGITMQVHLTNMVKSLFIELYNCSMGNYVLSGTDGQSPLSDRALPKAVIRLQERIGISKWTAHNLRRTFATQLGETLRIDPVVIEKCLGHKMPKIMATYNKN</sequence>
<dbReference type="InterPro" id="IPR010998">
    <property type="entry name" value="Integrase_recombinase_N"/>
</dbReference>
<organism evidence="8 9">
    <name type="scientific">Legionella busanensis</name>
    <dbReference type="NCBI Taxonomy" id="190655"/>
    <lineage>
        <taxon>Bacteria</taxon>
        <taxon>Pseudomonadati</taxon>
        <taxon>Pseudomonadota</taxon>
        <taxon>Gammaproteobacteria</taxon>
        <taxon>Legionellales</taxon>
        <taxon>Legionellaceae</taxon>
        <taxon>Legionella</taxon>
    </lineage>
</organism>
<dbReference type="InterPro" id="IPR044068">
    <property type="entry name" value="CB"/>
</dbReference>
<dbReference type="GO" id="GO:0003677">
    <property type="term" value="F:DNA binding"/>
    <property type="evidence" value="ECO:0007669"/>
    <property type="project" value="UniProtKB-UniRule"/>
</dbReference>
<dbReference type="InterPro" id="IPR002104">
    <property type="entry name" value="Integrase_catalytic"/>
</dbReference>
<evidence type="ECO:0000259" key="7">
    <source>
        <dbReference type="PROSITE" id="PS51900"/>
    </source>
</evidence>